<dbReference type="PROSITE" id="PS50853">
    <property type="entry name" value="FN3"/>
    <property type="match status" value="3"/>
</dbReference>
<dbReference type="Pfam" id="PF00041">
    <property type="entry name" value="fn3"/>
    <property type="match status" value="2"/>
</dbReference>
<keyword evidence="3" id="KW-1185">Reference proteome</keyword>
<dbReference type="CTD" id="100538169"/>
<evidence type="ECO:0000259" key="2">
    <source>
        <dbReference type="PROSITE" id="PS50853"/>
    </source>
</evidence>
<sequence length="815" mass="87831">MGSQDLLTIILMIMCTSKMCAGQNDIAVSVFTVTSKSITVRWMGPSDASSFKLTATPKNSREQSVFTQFGSSTVMGSVNSLSSNTVYVVRVEAMDSSLNLLSSAETEETTAPEVPSIVQAYSKHSNSITMEFDEVSGATAYILRAENNDGFFSECVVYGSPATILNLRAYTDYTLSVMSMNSGGHSQPAHQVHARTVVVAPALRSVSPTEDSIVVSWDPVVHAVKYTLCVIMEESDTQLQVNTSQTNMTFSNLDPGVTYCINATAWDPNSIPGDVITICQITRPPVPAGVQVLLTLERIMGLAVYWEAVRGARLYFALSSTGQNCTSMGDPFCIISPIGCSENHTLTVMAENQAGPSSPSHPQDLLTYPCPPDSVEVDQPSVGNCSVAWNMVPWVEYYIVYINRDDGAVEQCNTTSTICYFQCDCGYTYMTTVFVYNVAGASPPGPVLNYTTVPCCPQNVYITLVSTETLGVTWPAVRGAEYYETVAADGSDTLHCSDTMPKCALSDLTCNSLYSVVIRPCSEIRGCNNTCTPNTQETAPCAPEILNLTQVSSSAVQVLWRTTNKQANYTVNALGSSSTLTCSSTSTSCGITNLPCGTTYEVSVYATTSVGRSLPSYSIAMETGPCCPETLSVGQVTQSMTSVKWSSSKGGWSYITSLSSPRGHAKCHTMDTHCLMGCITCSTSYNISVETISITGHKTLCNYHGFSSSTCCPSGVRLYRMVNSTLRVYWRSSDSVSGYSVELYSNNANYTCRPVLGVSSCDMDSVLCGDTYSVVVAPLTLHGSKVLFCPRRLYFVSCAGNNVGMVTYRGKRSMD</sequence>
<reference evidence="4" key="2">
    <citation type="submission" date="2025-08" db="UniProtKB">
        <authorList>
            <consortium name="RefSeq"/>
        </authorList>
    </citation>
    <scope>IDENTIFICATION</scope>
    <source>
        <tissue evidence="4">Blood</tissue>
    </source>
</reference>
<dbReference type="OrthoDB" id="9927686at2759"/>
<accession>A0A979FEJ9</accession>
<dbReference type="SMART" id="SM00060">
    <property type="entry name" value="FN3"/>
    <property type="match status" value="6"/>
</dbReference>
<feature type="signal peptide" evidence="1">
    <location>
        <begin position="1"/>
        <end position="22"/>
    </location>
</feature>
<evidence type="ECO:0000313" key="4">
    <source>
        <dbReference type="RefSeq" id="XP_047018655.2"/>
    </source>
</evidence>
<feature type="chain" id="PRO_5039889676" evidence="1">
    <location>
        <begin position="23"/>
        <end position="815"/>
    </location>
</feature>
<name>A0A979FEJ9_ICTPU</name>
<dbReference type="InterPro" id="IPR036116">
    <property type="entry name" value="FN3_sf"/>
</dbReference>
<protein>
    <submittedName>
        <fullName evidence="4">Fibronectin type III domain-containing protein 7</fullName>
    </submittedName>
</protein>
<feature type="domain" description="Fibronectin type-III" evidence="2">
    <location>
        <begin position="542"/>
        <end position="626"/>
    </location>
</feature>
<dbReference type="GeneID" id="108280340"/>
<dbReference type="PANTHER" id="PTHR47135">
    <property type="entry name" value="FIBRONECTIN TYPE III DOMAIN-CONTAINING PROTEIN 7"/>
    <property type="match status" value="1"/>
</dbReference>
<reference evidence="3" key="1">
    <citation type="journal article" date="2016" name="Nat. Commun.">
        <title>The channel catfish genome sequence provides insights into the evolution of scale formation in teleosts.</title>
        <authorList>
            <person name="Liu Z."/>
            <person name="Liu S."/>
            <person name="Yao J."/>
            <person name="Bao L."/>
            <person name="Zhang J."/>
            <person name="Li Y."/>
            <person name="Jiang C."/>
            <person name="Sun L."/>
            <person name="Wang R."/>
            <person name="Zhang Y."/>
            <person name="Zhou T."/>
            <person name="Zeng Q."/>
            <person name="Fu Q."/>
            <person name="Gao S."/>
            <person name="Li N."/>
            <person name="Koren S."/>
            <person name="Jiang Y."/>
            <person name="Zimin A."/>
            <person name="Xu P."/>
            <person name="Phillippy A.M."/>
            <person name="Geng X."/>
            <person name="Song L."/>
            <person name="Sun F."/>
            <person name="Li C."/>
            <person name="Wang X."/>
            <person name="Chen A."/>
            <person name="Jin Y."/>
            <person name="Yuan Z."/>
            <person name="Yang Y."/>
            <person name="Tan S."/>
            <person name="Peatman E."/>
            <person name="Lu J."/>
            <person name="Qin Z."/>
            <person name="Dunham R."/>
            <person name="Li Z."/>
            <person name="Sonstegard T."/>
            <person name="Feng J."/>
            <person name="Danzmann R.G."/>
            <person name="Schroeder S."/>
            <person name="Scheffler B."/>
            <person name="Duke M.V."/>
            <person name="Ballard L."/>
            <person name="Kucuktas H."/>
            <person name="Kaltenboeck L."/>
            <person name="Liu H."/>
            <person name="Armbruster J."/>
            <person name="Xie Y."/>
            <person name="Kirby M.L."/>
            <person name="Tian Y."/>
            <person name="Flanagan M.E."/>
            <person name="Mu W."/>
            <person name="Waldbieser G.C."/>
        </authorList>
    </citation>
    <scope>NUCLEOTIDE SEQUENCE [LARGE SCALE GENOMIC DNA]</scope>
    <source>
        <strain evidence="3">SDA103</strain>
    </source>
</reference>
<feature type="domain" description="Fibronectin type-III" evidence="2">
    <location>
        <begin position="197"/>
        <end position="286"/>
    </location>
</feature>
<dbReference type="Gene3D" id="2.60.40.10">
    <property type="entry name" value="Immunoglobulins"/>
    <property type="match status" value="4"/>
</dbReference>
<evidence type="ECO:0000256" key="1">
    <source>
        <dbReference type="SAM" id="SignalP"/>
    </source>
</evidence>
<gene>
    <name evidence="4" type="primary">fndc7a</name>
</gene>
<dbReference type="KEGG" id="ipu:108280340"/>
<dbReference type="SUPFAM" id="SSF49265">
    <property type="entry name" value="Fibronectin type III"/>
    <property type="match status" value="5"/>
</dbReference>
<dbReference type="InterPro" id="IPR013783">
    <property type="entry name" value="Ig-like_fold"/>
</dbReference>
<evidence type="ECO:0000313" key="3">
    <source>
        <dbReference type="Proteomes" id="UP000221080"/>
    </source>
</evidence>
<dbReference type="CDD" id="cd00063">
    <property type="entry name" value="FN3"/>
    <property type="match status" value="4"/>
</dbReference>
<proteinExistence type="predicted"/>
<feature type="domain" description="Fibronectin type-III" evidence="2">
    <location>
        <begin position="24"/>
        <end position="113"/>
    </location>
</feature>
<keyword evidence="1" id="KW-0732">Signal</keyword>
<dbReference type="AlphaFoldDB" id="A0A979FEJ9"/>
<dbReference type="RefSeq" id="XP_047018655.2">
    <property type="nucleotide sequence ID" value="XM_047162699.2"/>
</dbReference>
<dbReference type="Proteomes" id="UP000221080">
    <property type="component" value="Chromosome 20"/>
</dbReference>
<dbReference type="PANTHER" id="PTHR47135:SF1">
    <property type="entry name" value="FIBRONECTIN TYPE III DOMAIN-CONTAINING PROTEIN 7"/>
    <property type="match status" value="1"/>
</dbReference>
<organism evidence="3 4">
    <name type="scientific">Ictalurus punctatus</name>
    <name type="common">Channel catfish</name>
    <name type="synonym">Silurus punctatus</name>
    <dbReference type="NCBI Taxonomy" id="7998"/>
    <lineage>
        <taxon>Eukaryota</taxon>
        <taxon>Metazoa</taxon>
        <taxon>Chordata</taxon>
        <taxon>Craniata</taxon>
        <taxon>Vertebrata</taxon>
        <taxon>Euteleostomi</taxon>
        <taxon>Actinopterygii</taxon>
        <taxon>Neopterygii</taxon>
        <taxon>Teleostei</taxon>
        <taxon>Ostariophysi</taxon>
        <taxon>Siluriformes</taxon>
        <taxon>Ictaluridae</taxon>
        <taxon>Ictalurus</taxon>
    </lineage>
</organism>
<dbReference type="InterPro" id="IPR003961">
    <property type="entry name" value="FN3_dom"/>
</dbReference>